<dbReference type="EMBL" id="PJOS01000042">
    <property type="protein sequence ID" value="PKT70889.1"/>
    <property type="molecule type" value="Genomic_DNA"/>
</dbReference>
<sequence>MTLGEDTPGTVDVRCERLVPGDPAWLWHFHRAHSMLLVPLAAAAVEQPAQLPDGVDPVAALAAWEALCAALPEALRTHVPEPVDPFAEPAEHRDPRESVVNRVCRLATEERDRVARGSGLWGPDGREHIPVHLVEIAARDLDTLAALLDRLTKVLAGRLHGTALLDRIAGQHPYPLGPSTASSLCFNVRILLDTLRPEPAPRDLALLRPLLAPADRADAGAPAPRVLTAGQEAAYRRFANRIADVVCQGDMRESASFAWRY</sequence>
<gene>
    <name evidence="1" type="ORF">CW362_21680</name>
</gene>
<name>A0A2I0SLU1_9ACTN</name>
<dbReference type="OrthoDB" id="4131647at2"/>
<comment type="caution">
    <text evidence="1">The sequence shown here is derived from an EMBL/GenBank/DDBJ whole genome shotgun (WGS) entry which is preliminary data.</text>
</comment>
<dbReference type="AlphaFoldDB" id="A0A2I0SLU1"/>
<evidence type="ECO:0000313" key="2">
    <source>
        <dbReference type="Proteomes" id="UP000236178"/>
    </source>
</evidence>
<keyword evidence="2" id="KW-1185">Reference proteome</keyword>
<proteinExistence type="predicted"/>
<dbReference type="RefSeq" id="WP_103551176.1">
    <property type="nucleotide sequence ID" value="NZ_JBHJSK010000023.1"/>
</dbReference>
<evidence type="ECO:0000313" key="1">
    <source>
        <dbReference type="EMBL" id="PKT70889.1"/>
    </source>
</evidence>
<accession>A0A2I0SLU1</accession>
<organism evidence="1 2">
    <name type="scientific">Streptomyces populi</name>
    <dbReference type="NCBI Taxonomy" id="2058924"/>
    <lineage>
        <taxon>Bacteria</taxon>
        <taxon>Bacillati</taxon>
        <taxon>Actinomycetota</taxon>
        <taxon>Actinomycetes</taxon>
        <taxon>Kitasatosporales</taxon>
        <taxon>Streptomycetaceae</taxon>
        <taxon>Streptomyces</taxon>
    </lineage>
</organism>
<dbReference type="Proteomes" id="UP000236178">
    <property type="component" value="Unassembled WGS sequence"/>
</dbReference>
<protein>
    <submittedName>
        <fullName evidence="1">Uncharacterized protein</fullName>
    </submittedName>
</protein>
<reference evidence="1 2" key="1">
    <citation type="submission" date="2017-12" db="EMBL/GenBank/DDBJ databases">
        <title>Streptomyces populusis sp. nov., a novel endophytic actinobacterium isolated from stems of Populus adenopoda Maxim.</title>
        <authorList>
            <person name="Wang Z."/>
        </authorList>
    </citation>
    <scope>NUCLEOTIDE SEQUENCE [LARGE SCALE GENOMIC DNA]</scope>
    <source>
        <strain evidence="1 2">A249</strain>
    </source>
</reference>